<gene>
    <name evidence="5" type="ORF">OS493_035026</name>
</gene>
<keyword evidence="6" id="KW-1185">Reference proteome</keyword>
<dbReference type="OrthoDB" id="407298at2759"/>
<evidence type="ECO:0000313" key="6">
    <source>
        <dbReference type="Proteomes" id="UP001163046"/>
    </source>
</evidence>
<keyword evidence="2" id="KW-0223">Dioxygenase</keyword>
<dbReference type="AlphaFoldDB" id="A0A9W9YAX6"/>
<dbReference type="PANTHER" id="PTHR11771">
    <property type="entry name" value="LIPOXYGENASE"/>
    <property type="match status" value="1"/>
</dbReference>
<dbReference type="SUPFAM" id="SSF48484">
    <property type="entry name" value="Lipoxigenase"/>
    <property type="match status" value="1"/>
</dbReference>
<dbReference type="Proteomes" id="UP001163046">
    <property type="component" value="Unassembled WGS sequence"/>
</dbReference>
<evidence type="ECO:0000256" key="2">
    <source>
        <dbReference type="ARBA" id="ARBA00022964"/>
    </source>
</evidence>
<feature type="domain" description="Lipoxygenase" evidence="4">
    <location>
        <begin position="1"/>
        <end position="205"/>
    </location>
</feature>
<keyword evidence="3" id="KW-0560">Oxidoreductase</keyword>
<dbReference type="PRINTS" id="PR00087">
    <property type="entry name" value="LIPOXYGENASE"/>
</dbReference>
<sequence>MDVKPGSPVYTPKDNALWTLAKLSVQGADLGYNQVAEHLAKTHLLLEPFCVSKDRQLSERHPLHQMIKYHCRGISITDKLAFKLLLGKNGSLHKLFPYGYLGAVSIALRAFRQTSWKDTDFLENIKKRGLEPRSLHYFPYRDDGYILYNTIQKVVKEYVNQYYECDDDVENDYELQNFMNEVSADGTGSDGGLGNLHKCFGKHVR</sequence>
<evidence type="ECO:0000259" key="4">
    <source>
        <dbReference type="PROSITE" id="PS51393"/>
    </source>
</evidence>
<comment type="caution">
    <text evidence="5">The sequence shown here is derived from an EMBL/GenBank/DDBJ whole genome shotgun (WGS) entry which is preliminary data.</text>
</comment>
<dbReference type="GO" id="GO:0016702">
    <property type="term" value="F:oxidoreductase activity, acting on single donors with incorporation of molecular oxygen, incorporation of two atoms of oxygen"/>
    <property type="evidence" value="ECO:0007669"/>
    <property type="project" value="InterPro"/>
</dbReference>
<dbReference type="EMBL" id="MU827828">
    <property type="protein sequence ID" value="KAJ7321452.1"/>
    <property type="molecule type" value="Genomic_DNA"/>
</dbReference>
<reference evidence="5" key="1">
    <citation type="submission" date="2023-01" db="EMBL/GenBank/DDBJ databases">
        <title>Genome assembly of the deep-sea coral Lophelia pertusa.</title>
        <authorList>
            <person name="Herrera S."/>
            <person name="Cordes E."/>
        </authorList>
    </citation>
    <scope>NUCLEOTIDE SEQUENCE</scope>
    <source>
        <strain evidence="5">USNM1676648</strain>
        <tissue evidence="5">Polyp</tissue>
    </source>
</reference>
<dbReference type="Pfam" id="PF00305">
    <property type="entry name" value="Lipoxygenase"/>
    <property type="match status" value="1"/>
</dbReference>
<dbReference type="Gene3D" id="1.20.245.10">
    <property type="entry name" value="Lipoxygenase-1, Domain 5"/>
    <property type="match status" value="1"/>
</dbReference>
<evidence type="ECO:0000256" key="3">
    <source>
        <dbReference type="ARBA" id="ARBA00023002"/>
    </source>
</evidence>
<accession>A0A9W9YAX6</accession>
<dbReference type="InterPro" id="IPR036226">
    <property type="entry name" value="LipOase_C_sf"/>
</dbReference>
<dbReference type="PROSITE" id="PS51393">
    <property type="entry name" value="LIPOXYGENASE_3"/>
    <property type="match status" value="1"/>
</dbReference>
<name>A0A9W9YAX6_9CNID</name>
<dbReference type="GO" id="GO:0046872">
    <property type="term" value="F:metal ion binding"/>
    <property type="evidence" value="ECO:0007669"/>
    <property type="project" value="UniProtKB-KW"/>
</dbReference>
<keyword evidence="1" id="KW-0479">Metal-binding</keyword>
<dbReference type="InterPro" id="IPR000907">
    <property type="entry name" value="LipOase"/>
</dbReference>
<dbReference type="InterPro" id="IPR013819">
    <property type="entry name" value="LipOase_C"/>
</dbReference>
<dbReference type="GO" id="GO:0034440">
    <property type="term" value="P:lipid oxidation"/>
    <property type="evidence" value="ECO:0007669"/>
    <property type="project" value="InterPro"/>
</dbReference>
<protein>
    <recommendedName>
        <fullName evidence="4">Lipoxygenase domain-containing protein</fullName>
    </recommendedName>
</protein>
<organism evidence="5 6">
    <name type="scientific">Desmophyllum pertusum</name>
    <dbReference type="NCBI Taxonomy" id="174260"/>
    <lineage>
        <taxon>Eukaryota</taxon>
        <taxon>Metazoa</taxon>
        <taxon>Cnidaria</taxon>
        <taxon>Anthozoa</taxon>
        <taxon>Hexacorallia</taxon>
        <taxon>Scleractinia</taxon>
        <taxon>Caryophylliina</taxon>
        <taxon>Caryophylliidae</taxon>
        <taxon>Desmophyllum</taxon>
    </lineage>
</organism>
<evidence type="ECO:0000256" key="1">
    <source>
        <dbReference type="ARBA" id="ARBA00022723"/>
    </source>
</evidence>
<evidence type="ECO:0000313" key="5">
    <source>
        <dbReference type="EMBL" id="KAJ7321452.1"/>
    </source>
</evidence>
<proteinExistence type="predicted"/>